<dbReference type="EMBL" id="JXRP01000006">
    <property type="protein sequence ID" value="KIL51935.1"/>
    <property type="molecule type" value="Genomic_DNA"/>
</dbReference>
<protein>
    <recommendedName>
        <fullName evidence="2">STAS domain-containing protein</fullName>
    </recommendedName>
</protein>
<dbReference type="InterPro" id="IPR051932">
    <property type="entry name" value="Bact_StressResp_Reg"/>
</dbReference>
<dbReference type="Gene3D" id="3.30.750.24">
    <property type="entry name" value="STAS domain"/>
    <property type="match status" value="1"/>
</dbReference>
<accession>A0A0C2RNT6</accession>
<dbReference type="PANTHER" id="PTHR33745:SF3">
    <property type="entry name" value="RSBT CO-ANTAGONIST PROTEIN RSBRC"/>
    <property type="match status" value="1"/>
</dbReference>
<keyword evidence="1" id="KW-0597">Phosphoprotein</keyword>
<evidence type="ECO:0000313" key="3">
    <source>
        <dbReference type="EMBL" id="KIL51935.1"/>
    </source>
</evidence>
<organism evidence="3 4">
    <name type="scientific">Jeotgalibacillus soli</name>
    <dbReference type="NCBI Taxonomy" id="889306"/>
    <lineage>
        <taxon>Bacteria</taxon>
        <taxon>Bacillati</taxon>
        <taxon>Bacillota</taxon>
        <taxon>Bacilli</taxon>
        <taxon>Bacillales</taxon>
        <taxon>Caryophanaceae</taxon>
        <taxon>Jeotgalibacillus</taxon>
    </lineage>
</organism>
<gene>
    <name evidence="3" type="ORF">KP78_03050</name>
</gene>
<dbReference type="PANTHER" id="PTHR33745">
    <property type="entry name" value="RSBT ANTAGONIST PROTEIN RSBS-RELATED"/>
    <property type="match status" value="1"/>
</dbReference>
<dbReference type="SUPFAM" id="SSF52091">
    <property type="entry name" value="SpoIIaa-like"/>
    <property type="match status" value="1"/>
</dbReference>
<dbReference type="Pfam" id="PF14361">
    <property type="entry name" value="RsbRD_N"/>
    <property type="match status" value="1"/>
</dbReference>
<dbReference type="InterPro" id="IPR002645">
    <property type="entry name" value="STAS_dom"/>
</dbReference>
<dbReference type="InterPro" id="IPR025751">
    <property type="entry name" value="RsbRD_N_dom"/>
</dbReference>
<keyword evidence="4" id="KW-1185">Reference proteome</keyword>
<dbReference type="PROSITE" id="PS50801">
    <property type="entry name" value="STAS"/>
    <property type="match status" value="1"/>
</dbReference>
<dbReference type="PATRIC" id="fig|889306.3.peg.309"/>
<sequence>MNEKIDKEFIDSIISPDELKELNQWRAQFISLVGEAIKENSKDAVWTRVTEWAKLTGESAVQREVSLDEALTTLTSYRTVTWRAILEQLKDVHVANEDLIQMGFVIDPVIDHAGYVFSTSYVDNHRRTIDRAQQAVLEYSVPVVGLSEKVAILPLVGDLDTHRAKVLKESSLFRCRDLRNSVLILDLSGVPIVDTVVANEIFQVIKALRLIGVDTVLTGLRPEIAQSVVEMGISFNGITIKKNLQNAIEYLQSTGNF</sequence>
<dbReference type="STRING" id="889306.KP78_03050"/>
<reference evidence="3 4" key="1">
    <citation type="submission" date="2015-01" db="EMBL/GenBank/DDBJ databases">
        <title>Genome sequencing of Jeotgalibacillus soli.</title>
        <authorList>
            <person name="Goh K.M."/>
            <person name="Chan K.-G."/>
            <person name="Yaakop A.S."/>
            <person name="Ee R."/>
            <person name="Gan H.M."/>
            <person name="Chan C.S."/>
        </authorList>
    </citation>
    <scope>NUCLEOTIDE SEQUENCE [LARGE SCALE GENOMIC DNA]</scope>
    <source>
        <strain evidence="3 4">P9</strain>
    </source>
</reference>
<feature type="domain" description="STAS" evidence="2">
    <location>
        <begin position="140"/>
        <end position="251"/>
    </location>
</feature>
<dbReference type="CDD" id="cd07041">
    <property type="entry name" value="STAS_RsbR_RsbS_like"/>
    <property type="match status" value="1"/>
</dbReference>
<dbReference type="Proteomes" id="UP000031938">
    <property type="component" value="Unassembled WGS sequence"/>
</dbReference>
<dbReference type="AlphaFoldDB" id="A0A0C2RNT6"/>
<evidence type="ECO:0000256" key="1">
    <source>
        <dbReference type="ARBA" id="ARBA00022553"/>
    </source>
</evidence>
<comment type="caution">
    <text evidence="3">The sequence shown here is derived from an EMBL/GenBank/DDBJ whole genome shotgun (WGS) entry which is preliminary data.</text>
</comment>
<evidence type="ECO:0000259" key="2">
    <source>
        <dbReference type="PROSITE" id="PS50801"/>
    </source>
</evidence>
<proteinExistence type="predicted"/>
<evidence type="ECO:0000313" key="4">
    <source>
        <dbReference type="Proteomes" id="UP000031938"/>
    </source>
</evidence>
<dbReference type="InterPro" id="IPR036513">
    <property type="entry name" value="STAS_dom_sf"/>
</dbReference>
<name>A0A0C2RNT6_9BACL</name>
<dbReference type="Pfam" id="PF01740">
    <property type="entry name" value="STAS"/>
    <property type="match status" value="1"/>
</dbReference>